<comment type="caution">
    <text evidence="2">The sequence shown here is derived from an EMBL/GenBank/DDBJ whole genome shotgun (WGS) entry which is preliminary data.</text>
</comment>
<reference evidence="2 3" key="1">
    <citation type="submission" date="2020-04" db="EMBL/GenBank/DDBJ databases">
        <title>Chitinophaga sp. G-6-1-13 sp. nov., isolated from soil.</title>
        <authorList>
            <person name="Dahal R.H."/>
            <person name="Chaudhary D.K."/>
        </authorList>
    </citation>
    <scope>NUCLEOTIDE SEQUENCE [LARGE SCALE GENOMIC DNA]</scope>
    <source>
        <strain evidence="2 3">G-6-1-13</strain>
    </source>
</reference>
<dbReference type="Pfam" id="PF16286">
    <property type="entry name" value="DUF4932"/>
    <property type="match status" value="1"/>
</dbReference>
<dbReference type="Proteomes" id="UP000583266">
    <property type="component" value="Unassembled WGS sequence"/>
</dbReference>
<dbReference type="InterPro" id="IPR032560">
    <property type="entry name" value="DUF4932"/>
</dbReference>
<keyword evidence="1" id="KW-0732">Signal</keyword>
<name>A0A848GR70_9BACT</name>
<evidence type="ECO:0000313" key="3">
    <source>
        <dbReference type="Proteomes" id="UP000583266"/>
    </source>
</evidence>
<proteinExistence type="predicted"/>
<dbReference type="AlphaFoldDB" id="A0A848GR70"/>
<gene>
    <name evidence="2" type="ORF">HHL17_21850</name>
</gene>
<sequence>MPRFPLLLVLTMMVMPSFAQETMPLSKKVSLSWNRNIETYFIAEKLAVQHIGYIVFTRKDSSYAHQPLIRAASERFGHYVDSPVIKRIATLLAAIRDQLHDNAEIVEYVLHQRPFPARGALYPFDDKALLHSDQHPQVLAQIQELTDSLRSFYQQADVGRFLQENRHFYTGALREAAQYIRPQIFPYMEQYYGEHFHRYALYLMPSMPINWGEDNYRAFGPTFQWPEGRISAMVMSINTMMPVKPSLKDYTTFGFGNATTVHFLTVHEMGHSFVNPHVEKIEDQVSRDTALFTPALQQALEPSYIGSWKTCVIEHLVRLGEIRVAVAMHDEAEAARLRKTHIREFHFVLLPLLEEKIQEYEQHRDRYRAFADFLPELLTVFHRLSPGEVDQLITKYKQDGH</sequence>
<keyword evidence="3" id="KW-1185">Reference proteome</keyword>
<protein>
    <submittedName>
        <fullName evidence="2">DUF4932 domain-containing protein</fullName>
    </submittedName>
</protein>
<evidence type="ECO:0000256" key="1">
    <source>
        <dbReference type="SAM" id="SignalP"/>
    </source>
</evidence>
<organism evidence="2 3">
    <name type="scientific">Chitinophaga fulva</name>
    <dbReference type="NCBI Taxonomy" id="2728842"/>
    <lineage>
        <taxon>Bacteria</taxon>
        <taxon>Pseudomonadati</taxon>
        <taxon>Bacteroidota</taxon>
        <taxon>Chitinophagia</taxon>
        <taxon>Chitinophagales</taxon>
        <taxon>Chitinophagaceae</taxon>
        <taxon>Chitinophaga</taxon>
    </lineage>
</organism>
<accession>A0A848GR70</accession>
<dbReference type="EMBL" id="JABBGC010000002">
    <property type="protein sequence ID" value="NML39859.1"/>
    <property type="molecule type" value="Genomic_DNA"/>
</dbReference>
<feature type="signal peptide" evidence="1">
    <location>
        <begin position="1"/>
        <end position="19"/>
    </location>
</feature>
<evidence type="ECO:0000313" key="2">
    <source>
        <dbReference type="EMBL" id="NML39859.1"/>
    </source>
</evidence>
<feature type="chain" id="PRO_5032416310" evidence="1">
    <location>
        <begin position="20"/>
        <end position="401"/>
    </location>
</feature>
<dbReference type="RefSeq" id="WP_169226914.1">
    <property type="nucleotide sequence ID" value="NZ_JABBGC010000002.1"/>
</dbReference>